<dbReference type="GO" id="GO:0016787">
    <property type="term" value="F:hydrolase activity"/>
    <property type="evidence" value="ECO:0007669"/>
    <property type="project" value="UniProtKB-KW"/>
</dbReference>
<feature type="domain" description="Peptidase S33 tripeptidyl aminopeptidase-like C-terminal" evidence="4">
    <location>
        <begin position="381"/>
        <end position="482"/>
    </location>
</feature>
<dbReference type="EMBL" id="JNBR01000141">
    <property type="protein sequence ID" value="OQR96536.1"/>
    <property type="molecule type" value="Genomic_DNA"/>
</dbReference>
<evidence type="ECO:0000256" key="2">
    <source>
        <dbReference type="ARBA" id="ARBA00022801"/>
    </source>
</evidence>
<dbReference type="PANTHER" id="PTHR43248">
    <property type="entry name" value="2-SUCCINYL-6-HYDROXY-2,4-CYCLOHEXADIENE-1-CARBOXYLATE SYNTHASE"/>
    <property type="match status" value="1"/>
</dbReference>
<organism evidence="5">
    <name type="scientific">Achlya hypogyna</name>
    <name type="common">Oomycete</name>
    <name type="synonym">Protoachlya hypogyna</name>
    <dbReference type="NCBI Taxonomy" id="1202772"/>
    <lineage>
        <taxon>Eukaryota</taxon>
        <taxon>Sar</taxon>
        <taxon>Stramenopiles</taxon>
        <taxon>Oomycota</taxon>
        <taxon>Saprolegniomycetes</taxon>
        <taxon>Saprolegniales</taxon>
        <taxon>Achlyaceae</taxon>
        <taxon>Achlya</taxon>
    </lineage>
</organism>
<keyword evidence="2" id="KW-0378">Hydrolase</keyword>
<dbReference type="OrthoDB" id="425534at2759"/>
<dbReference type="AlphaFoldDB" id="A0A0A7CNK5"/>
<evidence type="ECO:0000313" key="7">
    <source>
        <dbReference type="Proteomes" id="UP000243579"/>
    </source>
</evidence>
<evidence type="ECO:0000313" key="6">
    <source>
        <dbReference type="EMBL" id="OQR96536.1"/>
    </source>
</evidence>
<evidence type="ECO:0000313" key="5">
    <source>
        <dbReference type="EMBL" id="AIG56427.1"/>
    </source>
</evidence>
<dbReference type="InterPro" id="IPR013595">
    <property type="entry name" value="Pept_S33_TAP-like_C"/>
</dbReference>
<name>A0A0A7CNK5_ACHHY</name>
<proteinExistence type="inferred from homology"/>
<dbReference type="Pfam" id="PF08386">
    <property type="entry name" value="Abhydrolase_4"/>
    <property type="match status" value="1"/>
</dbReference>
<evidence type="ECO:0000259" key="4">
    <source>
        <dbReference type="Pfam" id="PF08386"/>
    </source>
</evidence>
<dbReference type="Proteomes" id="UP000243579">
    <property type="component" value="Unassembled WGS sequence"/>
</dbReference>
<gene>
    <name evidence="6" type="ORF">ACHHYP_15429</name>
</gene>
<evidence type="ECO:0000256" key="1">
    <source>
        <dbReference type="ARBA" id="ARBA00010088"/>
    </source>
</evidence>
<comment type="similarity">
    <text evidence="1">Belongs to the peptidase S33 family.</text>
</comment>
<reference evidence="5 7" key="1">
    <citation type="journal article" date="2014" name="Genome Biol. Evol.">
        <title>The secreted proteins of Achlya hypogyna and Thraustotheca clavata identify the ancestral oomycete secretome and reveal gene acquisitions by horizontal gene transfer.</title>
        <authorList>
            <person name="Misner I."/>
            <person name="Blouin N."/>
            <person name="Leonard G."/>
            <person name="Richards T.A."/>
            <person name="Lane C.E."/>
        </authorList>
    </citation>
    <scope>NUCLEOTIDE SEQUENCE</scope>
    <source>
        <strain evidence="5 7">ATCC 48635</strain>
    </source>
</reference>
<protein>
    <submittedName>
        <fullName evidence="5">Secreted protein</fullName>
    </submittedName>
</protein>
<dbReference type="Pfam" id="PF00561">
    <property type="entry name" value="Abhydrolase_1"/>
    <property type="match status" value="1"/>
</dbReference>
<dbReference type="EMBL" id="KM038966">
    <property type="protein sequence ID" value="AIG56427.1"/>
    <property type="molecule type" value="Genomic_DNA"/>
</dbReference>
<dbReference type="Gene3D" id="3.40.50.1820">
    <property type="entry name" value="alpha/beta hydrolase"/>
    <property type="match status" value="1"/>
</dbReference>
<dbReference type="STRING" id="1202772.A0A0A7CNK5"/>
<dbReference type="InterPro" id="IPR029058">
    <property type="entry name" value="AB_hydrolase_fold"/>
</dbReference>
<keyword evidence="7" id="KW-1185">Reference proteome</keyword>
<feature type="domain" description="AB hydrolase-1" evidence="3">
    <location>
        <begin position="67"/>
        <end position="234"/>
    </location>
</feature>
<dbReference type="InterPro" id="IPR000073">
    <property type="entry name" value="AB_hydrolase_1"/>
</dbReference>
<dbReference type="PANTHER" id="PTHR43248:SF25">
    <property type="entry name" value="AB HYDROLASE-1 DOMAIN-CONTAINING PROTEIN-RELATED"/>
    <property type="match status" value="1"/>
</dbReference>
<dbReference type="InterPro" id="IPR051601">
    <property type="entry name" value="Serine_prot/Carboxylest_S33"/>
</dbReference>
<evidence type="ECO:0000259" key="3">
    <source>
        <dbReference type="Pfam" id="PF00561"/>
    </source>
</evidence>
<sequence>MLTLFAIIVVAAATDPFRWGPCPGKDDPRYECGAFTVPLDHRNVSNNATIDIAVQRYRTNVTKPLGTILLNPGGPGGPGTALATPMMSYITGGSYDVLGFDPRGVGASRPLRCSKNGFAAWQETQAATLPPFDESLPDAEIERFGSAYKLRVERCRSYDGDYLPYLSTAFVARDMDLIRTALGQDLMHYYGASYGTLLGQTYANMFPSKVGRFVIDSVVDAPRYVNDSAGFWASCILNIEDVFDGFASECEAAGPLLCPLAVPKQPRPYLAAQLRSFINNFQSTVMRGGYDYVRVTAMKLRTLLLPPMYQPSTWPQLATMLHQLLKGTLVLPSTPDTCPMDLATRDLGLAGLPYMGNDATLELNTPESWTQSLRDAKALSPTFGSAWLAGLFHAKYWTTTPVERFTGPWNRTLANKVLILSNEHDPVTPLRSAQAAHERFGADNSILVVREGYGHAAAFSQPSACIHKVLVNYFTHGIYPTTTFCKVDHGPFTAPNALSEVAKAATEMATIVHKSLPIKRFS</sequence>
<dbReference type="SUPFAM" id="SSF53474">
    <property type="entry name" value="alpha/beta-Hydrolases"/>
    <property type="match status" value="1"/>
</dbReference>
<accession>A0A0A7CNK5</accession>